<evidence type="ECO:0000313" key="10">
    <source>
        <dbReference type="Proteomes" id="UP000287166"/>
    </source>
</evidence>
<keyword evidence="4" id="KW-0539">Nucleus</keyword>
<feature type="region of interest" description="Disordered" evidence="6">
    <location>
        <begin position="114"/>
        <end position="140"/>
    </location>
</feature>
<evidence type="ECO:0000256" key="5">
    <source>
        <dbReference type="PROSITE-ProRule" id="PRU00723"/>
    </source>
</evidence>
<keyword evidence="3 5" id="KW-0862">Zinc</keyword>
<feature type="domain" description="TFIIS N-terminal" evidence="8">
    <location>
        <begin position="336"/>
        <end position="414"/>
    </location>
</feature>
<dbReference type="PANTHER" id="PTHR46557">
    <property type="entry name" value="SERINE/THREONINE-PROTEIN PHOSPHATASE 1 REGULATORY SUBUNIT 10-RELATED"/>
    <property type="match status" value="1"/>
</dbReference>
<accession>A0A401GA72</accession>
<feature type="compositionally biased region" description="Low complexity" evidence="6">
    <location>
        <begin position="114"/>
        <end position="134"/>
    </location>
</feature>
<feature type="region of interest" description="Disordered" evidence="6">
    <location>
        <begin position="21"/>
        <end position="55"/>
    </location>
</feature>
<feature type="compositionally biased region" description="Basic and acidic residues" evidence="6">
    <location>
        <begin position="22"/>
        <end position="33"/>
    </location>
</feature>
<evidence type="ECO:0000256" key="4">
    <source>
        <dbReference type="PROSITE-ProRule" id="PRU00649"/>
    </source>
</evidence>
<feature type="compositionally biased region" description="Basic and acidic residues" evidence="6">
    <location>
        <begin position="417"/>
        <end position="430"/>
    </location>
</feature>
<feature type="domain" description="C3H1-type" evidence="7">
    <location>
        <begin position="831"/>
        <end position="858"/>
    </location>
</feature>
<feature type="region of interest" description="Disordered" evidence="6">
    <location>
        <begin position="156"/>
        <end position="181"/>
    </location>
</feature>
<comment type="caution">
    <text evidence="9">The sequence shown here is derived from an EMBL/GenBank/DDBJ whole genome shotgun (WGS) entry which is preliminary data.</text>
</comment>
<evidence type="ECO:0000259" key="8">
    <source>
        <dbReference type="PROSITE" id="PS51319"/>
    </source>
</evidence>
<dbReference type="PROSITE" id="PS50103">
    <property type="entry name" value="ZF_C3H1"/>
    <property type="match status" value="1"/>
</dbReference>
<keyword evidence="2 5" id="KW-0863">Zinc-finger</keyword>
<dbReference type="GO" id="GO:0000785">
    <property type="term" value="C:chromatin"/>
    <property type="evidence" value="ECO:0007669"/>
    <property type="project" value="TreeGrafter"/>
</dbReference>
<dbReference type="Gene3D" id="1.20.930.10">
    <property type="entry name" value="Conserved domain common to transcription factors TFIIS, elongin A, CRSP70"/>
    <property type="match status" value="1"/>
</dbReference>
<protein>
    <recommendedName>
        <fullName evidence="11">Serine/threonine-protein phosphatase 1 regulatory subunit 10</fullName>
    </recommendedName>
</protein>
<evidence type="ECO:0008006" key="11">
    <source>
        <dbReference type="Google" id="ProtNLM"/>
    </source>
</evidence>
<feature type="compositionally biased region" description="Polar residues" evidence="6">
    <location>
        <begin position="34"/>
        <end position="47"/>
    </location>
</feature>
<feature type="compositionally biased region" description="Basic residues" evidence="6">
    <location>
        <begin position="814"/>
        <end position="823"/>
    </location>
</feature>
<dbReference type="GO" id="GO:0008157">
    <property type="term" value="F:protein phosphatase 1 binding"/>
    <property type="evidence" value="ECO:0007669"/>
    <property type="project" value="TreeGrafter"/>
</dbReference>
<dbReference type="PANTHER" id="PTHR46557:SF1">
    <property type="entry name" value="SERINE_THREONINE-PROTEIN PHOSPHATASE 1 REGULATORY SUBUNIT 10"/>
    <property type="match status" value="1"/>
</dbReference>
<evidence type="ECO:0000256" key="1">
    <source>
        <dbReference type="ARBA" id="ARBA00022723"/>
    </source>
</evidence>
<dbReference type="GeneID" id="38776003"/>
<feature type="zinc finger region" description="C3H1-type" evidence="5">
    <location>
        <begin position="831"/>
        <end position="858"/>
    </location>
</feature>
<feature type="region of interest" description="Disordered" evidence="6">
    <location>
        <begin position="528"/>
        <end position="564"/>
    </location>
</feature>
<feature type="compositionally biased region" description="Basic and acidic residues" evidence="6">
    <location>
        <begin position="788"/>
        <end position="813"/>
    </location>
</feature>
<organism evidence="9 10">
    <name type="scientific">Sparassis crispa</name>
    <dbReference type="NCBI Taxonomy" id="139825"/>
    <lineage>
        <taxon>Eukaryota</taxon>
        <taxon>Fungi</taxon>
        <taxon>Dikarya</taxon>
        <taxon>Basidiomycota</taxon>
        <taxon>Agaricomycotina</taxon>
        <taxon>Agaricomycetes</taxon>
        <taxon>Polyporales</taxon>
        <taxon>Sparassidaceae</taxon>
        <taxon>Sparassis</taxon>
    </lineage>
</organism>
<evidence type="ECO:0000256" key="3">
    <source>
        <dbReference type="ARBA" id="ARBA00022833"/>
    </source>
</evidence>
<dbReference type="SUPFAM" id="SSF47676">
    <property type="entry name" value="Conserved domain common to transcription factors TFIIS, elongin A, CRSP70"/>
    <property type="match status" value="1"/>
</dbReference>
<feature type="region of interest" description="Disordered" evidence="6">
    <location>
        <begin position="414"/>
        <end position="441"/>
    </location>
</feature>
<evidence type="ECO:0000259" key="7">
    <source>
        <dbReference type="PROSITE" id="PS50103"/>
    </source>
</evidence>
<dbReference type="Pfam" id="PF08711">
    <property type="entry name" value="Med26"/>
    <property type="match status" value="1"/>
</dbReference>
<keyword evidence="10" id="KW-1185">Reference proteome</keyword>
<dbReference type="Pfam" id="PF18044">
    <property type="entry name" value="zf-CCCH_4"/>
    <property type="match status" value="1"/>
</dbReference>
<evidence type="ECO:0000313" key="9">
    <source>
        <dbReference type="EMBL" id="GBE79086.1"/>
    </source>
</evidence>
<dbReference type="InterPro" id="IPR000571">
    <property type="entry name" value="Znf_CCCH"/>
</dbReference>
<name>A0A401GA72_9APHY</name>
<reference evidence="9 10" key="1">
    <citation type="journal article" date="2018" name="Sci. Rep.">
        <title>Genome sequence of the cauliflower mushroom Sparassis crispa (Hanabiratake) and its association with beneficial usage.</title>
        <authorList>
            <person name="Kiyama R."/>
            <person name="Furutani Y."/>
            <person name="Kawaguchi K."/>
            <person name="Nakanishi T."/>
        </authorList>
    </citation>
    <scope>NUCLEOTIDE SEQUENCE [LARGE SCALE GENOMIC DNA]</scope>
</reference>
<dbReference type="GO" id="GO:0005634">
    <property type="term" value="C:nucleus"/>
    <property type="evidence" value="ECO:0007669"/>
    <property type="project" value="UniProtKB-SubCell"/>
</dbReference>
<dbReference type="InterPro" id="IPR017923">
    <property type="entry name" value="TFIIS_N"/>
</dbReference>
<dbReference type="InterPro" id="IPR041367">
    <property type="entry name" value="Znf-CCCH_4"/>
</dbReference>
<dbReference type="InParanoid" id="A0A401GA72"/>
<sequence length="859" mass="93585">MEYSGAWLQQHQIPDLQAVAHDGQHPANDDWKENTSVQPSAGSSQPMDLSDFVLGDMSVPPASSSSLSSSSTGYFATFPQQGFFLSTTPGPFNVVQYGSSPWAPNSNQLPLSSYSSLNGATSASSSAQQQSSSSNPTMMIDPALTTMSMTAINSSASPSIQHYQHSPPFLSSQPQQRTQFQYQHQPHQPTLSINPSFVHTSTSHYQAPQLPRSTSQQQQQQQGTLSPFVLHSPANTLNSPVTPNSFYASLQPILNHSAPTISPEQRKIEFLNGIRPLLSPTSFTGAGAVSQLVGYIEDYGVQEVEPQTRLEILTKMRDNAGNHYFRAWVENEVAMDVTREWLKLAYTGKNDPQLVETIMPLLHVIDRLPLTIESLKSSKLGKIVVRLVKEPPAPAIKDMAANLERKWRQLLASSSDSSKHLDSEPTEDVKGKKRKADALKAAPPAKKVVLTAPGSSSKPVVVKKESSKSVVREVKDAKTDSSFFSAPKPKAKLPSFKKAAPAVVKKEPDPNVSQPSSINPFEEALKLMKSRKDSPATATPPPMPAPSVPVVSTGLTSSGKQKKRVTWAPEGKLEMVKLIERAVYDDDPADGMHTTHNVRDLDRDEGAALHAHLFEEQIEWLEPILIVIPPDIDARPKGEQSQEKVTQEQREQSALVALYMSAAQIPDSPAEPPSQIPEEQVDEKVRMMLTGPEVDTIFWSGGAPAALEPPKSSVAELVGQLASSSGDVTMGDASHAGQQLDPKSFGFDPATIPALANVTPEQLQNLMQQAQALVAQGGMFAPGQSGDYSERGGYYDEGRDRRWSEEGYSDRGSSRGRTRGRGRGRGDGYRSNKRKPCSFFAAGRCRYGDQCDFSHEPIY</sequence>
<gene>
    <name evidence="9" type="ORF">SCP_0202830</name>
</gene>
<feature type="region of interest" description="Disordered" evidence="6">
    <location>
        <begin position="780"/>
        <end position="835"/>
    </location>
</feature>
<dbReference type="AlphaFoldDB" id="A0A401GA72"/>
<dbReference type="EMBL" id="BFAD01000002">
    <property type="protein sequence ID" value="GBE79086.1"/>
    <property type="molecule type" value="Genomic_DNA"/>
</dbReference>
<feature type="compositionally biased region" description="Pro residues" evidence="6">
    <location>
        <begin position="538"/>
        <end position="547"/>
    </location>
</feature>
<keyword evidence="1 5" id="KW-0479">Metal-binding</keyword>
<evidence type="ECO:0000256" key="6">
    <source>
        <dbReference type="SAM" id="MobiDB-lite"/>
    </source>
</evidence>
<dbReference type="SUPFAM" id="SSF90229">
    <property type="entry name" value="CCCH zinc finger"/>
    <property type="match status" value="1"/>
</dbReference>
<dbReference type="InterPro" id="IPR036855">
    <property type="entry name" value="Znf_CCCH_sf"/>
</dbReference>
<dbReference type="Gene3D" id="4.10.1000.10">
    <property type="entry name" value="Zinc finger, CCCH-type"/>
    <property type="match status" value="1"/>
</dbReference>
<dbReference type="PROSITE" id="PS51319">
    <property type="entry name" value="TFIIS_N"/>
    <property type="match status" value="1"/>
</dbReference>
<comment type="subcellular location">
    <subcellularLocation>
        <location evidence="4">Nucleus</location>
    </subcellularLocation>
</comment>
<dbReference type="STRING" id="139825.A0A401GA72"/>
<dbReference type="GO" id="GO:0008270">
    <property type="term" value="F:zinc ion binding"/>
    <property type="evidence" value="ECO:0007669"/>
    <property type="project" value="UniProtKB-KW"/>
</dbReference>
<dbReference type="Proteomes" id="UP000287166">
    <property type="component" value="Unassembled WGS sequence"/>
</dbReference>
<dbReference type="SMART" id="SM00356">
    <property type="entry name" value="ZnF_C3H1"/>
    <property type="match status" value="1"/>
</dbReference>
<dbReference type="RefSeq" id="XP_027609999.1">
    <property type="nucleotide sequence ID" value="XM_027754198.1"/>
</dbReference>
<proteinExistence type="predicted"/>
<dbReference type="InterPro" id="IPR035441">
    <property type="entry name" value="TFIIS/LEDGF_dom_sf"/>
</dbReference>
<evidence type="ECO:0000256" key="2">
    <source>
        <dbReference type="ARBA" id="ARBA00022771"/>
    </source>
</evidence>
<dbReference type="OrthoDB" id="6159439at2759"/>
<dbReference type="GO" id="GO:0072357">
    <property type="term" value="C:PTW/PP1 phosphatase complex"/>
    <property type="evidence" value="ECO:0007669"/>
    <property type="project" value="TreeGrafter"/>
</dbReference>